<feature type="domain" description="ABC transporter" evidence="4">
    <location>
        <begin position="2"/>
        <end position="210"/>
    </location>
</feature>
<dbReference type="InterPro" id="IPR003439">
    <property type="entry name" value="ABC_transporter-like_ATP-bd"/>
</dbReference>
<evidence type="ECO:0000259" key="4">
    <source>
        <dbReference type="PROSITE" id="PS50893"/>
    </source>
</evidence>
<protein>
    <submittedName>
        <fullName evidence="5">ATP-binding cassette domain-containing protein</fullName>
    </submittedName>
</protein>
<dbReference type="InterPro" id="IPR027417">
    <property type="entry name" value="P-loop_NTPase"/>
</dbReference>
<dbReference type="SUPFAM" id="SSF52540">
    <property type="entry name" value="P-loop containing nucleoside triphosphate hydrolases"/>
    <property type="match status" value="1"/>
</dbReference>
<evidence type="ECO:0000256" key="1">
    <source>
        <dbReference type="ARBA" id="ARBA00022448"/>
    </source>
</evidence>
<dbReference type="GO" id="GO:0016887">
    <property type="term" value="F:ATP hydrolysis activity"/>
    <property type="evidence" value="ECO:0007669"/>
    <property type="project" value="InterPro"/>
</dbReference>
<dbReference type="Proteomes" id="UP000324611">
    <property type="component" value="Unassembled WGS sequence"/>
</dbReference>
<keyword evidence="6" id="KW-1185">Reference proteome</keyword>
<dbReference type="Gene3D" id="3.40.50.300">
    <property type="entry name" value="P-loop containing nucleotide triphosphate hydrolases"/>
    <property type="match status" value="1"/>
</dbReference>
<keyword evidence="1" id="KW-0813">Transport</keyword>
<evidence type="ECO:0000313" key="6">
    <source>
        <dbReference type="Proteomes" id="UP000324611"/>
    </source>
</evidence>
<dbReference type="PROSITE" id="PS00211">
    <property type="entry name" value="ABC_TRANSPORTER_1"/>
    <property type="match status" value="1"/>
</dbReference>
<dbReference type="RefSeq" id="WP_149839432.1">
    <property type="nucleotide sequence ID" value="NZ_VUOC01000003.1"/>
</dbReference>
<dbReference type="InterPro" id="IPR017871">
    <property type="entry name" value="ABC_transporter-like_CS"/>
</dbReference>
<dbReference type="PROSITE" id="PS50893">
    <property type="entry name" value="ABC_TRANSPORTER_2"/>
    <property type="match status" value="1"/>
</dbReference>
<dbReference type="Pfam" id="PF00005">
    <property type="entry name" value="ABC_tran"/>
    <property type="match status" value="1"/>
</dbReference>
<keyword evidence="3 5" id="KW-0067">ATP-binding</keyword>
<keyword evidence="2" id="KW-0547">Nucleotide-binding</keyword>
<comment type="caution">
    <text evidence="5">The sequence shown here is derived from an EMBL/GenBank/DDBJ whole genome shotgun (WGS) entry which is preliminary data.</text>
</comment>
<dbReference type="AlphaFoldDB" id="A0A5B2VUQ9"/>
<reference evidence="5 6" key="2">
    <citation type="submission" date="2019-09" db="EMBL/GenBank/DDBJ databases">
        <authorList>
            <person name="Jin C."/>
        </authorList>
    </citation>
    <scope>NUCLEOTIDE SEQUENCE [LARGE SCALE GENOMIC DNA]</scope>
    <source>
        <strain evidence="5 6">BN140078</strain>
    </source>
</reference>
<name>A0A5B2VUQ9_9BACT</name>
<dbReference type="GO" id="GO:0005524">
    <property type="term" value="F:ATP binding"/>
    <property type="evidence" value="ECO:0007669"/>
    <property type="project" value="UniProtKB-KW"/>
</dbReference>
<accession>A0A5B2VUQ9</accession>
<evidence type="ECO:0000256" key="2">
    <source>
        <dbReference type="ARBA" id="ARBA00022741"/>
    </source>
</evidence>
<dbReference type="PANTHER" id="PTHR42939:SF1">
    <property type="entry name" value="ABC TRANSPORTER ATP-BINDING PROTEIN ALBC-RELATED"/>
    <property type="match status" value="1"/>
</dbReference>
<proteinExistence type="predicted"/>
<evidence type="ECO:0000313" key="5">
    <source>
        <dbReference type="EMBL" id="KAA2241926.1"/>
    </source>
</evidence>
<evidence type="ECO:0000256" key="3">
    <source>
        <dbReference type="ARBA" id="ARBA00022840"/>
    </source>
</evidence>
<dbReference type="EMBL" id="VUOC01000003">
    <property type="protein sequence ID" value="KAA2241926.1"/>
    <property type="molecule type" value="Genomic_DNA"/>
</dbReference>
<sequence>MITLHQIQKKYYDSLIISVPKLELPHGIYWMQGGNGAGKTTCLKIIAGLIPFEGDVLVKSTISSKRQPVQYRQMVSYAEAEPLYPAFLTGRDLLQLHTGARGEGYESITELSALLGIPAFIHNPVSSYSSGMLKKLSLLLAFTGRPALILLDEPLITLDTATIPILYDWIRRFHTQHGVSFVITSHQLITAGELQLTATLVIDNKELKKV</sequence>
<gene>
    <name evidence="5" type="ORF">F0L74_18885</name>
</gene>
<dbReference type="InterPro" id="IPR051782">
    <property type="entry name" value="ABC_Transporter_VariousFunc"/>
</dbReference>
<reference evidence="5 6" key="1">
    <citation type="submission" date="2019-09" db="EMBL/GenBank/DDBJ databases">
        <title>Chitinophaga ginsengihumi sp. nov., isolated from soil of ginseng rhizosphere.</title>
        <authorList>
            <person name="Lee J."/>
        </authorList>
    </citation>
    <scope>NUCLEOTIDE SEQUENCE [LARGE SCALE GENOMIC DNA]</scope>
    <source>
        <strain evidence="5 6">BN140078</strain>
    </source>
</reference>
<dbReference type="PANTHER" id="PTHR42939">
    <property type="entry name" value="ABC TRANSPORTER ATP-BINDING PROTEIN ALBC-RELATED"/>
    <property type="match status" value="1"/>
</dbReference>
<organism evidence="5 6">
    <name type="scientific">Chitinophaga agrisoli</name>
    <dbReference type="NCBI Taxonomy" id="2607653"/>
    <lineage>
        <taxon>Bacteria</taxon>
        <taxon>Pseudomonadati</taxon>
        <taxon>Bacteroidota</taxon>
        <taxon>Chitinophagia</taxon>
        <taxon>Chitinophagales</taxon>
        <taxon>Chitinophagaceae</taxon>
        <taxon>Chitinophaga</taxon>
    </lineage>
</organism>